<evidence type="ECO:0000313" key="1">
    <source>
        <dbReference type="EMBL" id="KAJ7779588.1"/>
    </source>
</evidence>
<dbReference type="AlphaFoldDB" id="A0AAD7K6S3"/>
<protein>
    <submittedName>
        <fullName evidence="1">Uncharacterized protein</fullName>
    </submittedName>
</protein>
<comment type="caution">
    <text evidence="1">The sequence shown here is derived from an EMBL/GenBank/DDBJ whole genome shotgun (WGS) entry which is preliminary data.</text>
</comment>
<reference evidence="1" key="1">
    <citation type="submission" date="2023-03" db="EMBL/GenBank/DDBJ databases">
        <title>Massive genome expansion in bonnet fungi (Mycena s.s.) driven by repeated elements and novel gene families across ecological guilds.</title>
        <authorList>
            <consortium name="Lawrence Berkeley National Laboratory"/>
            <person name="Harder C.B."/>
            <person name="Miyauchi S."/>
            <person name="Viragh M."/>
            <person name="Kuo A."/>
            <person name="Thoen E."/>
            <person name="Andreopoulos B."/>
            <person name="Lu D."/>
            <person name="Skrede I."/>
            <person name="Drula E."/>
            <person name="Henrissat B."/>
            <person name="Morin E."/>
            <person name="Kohler A."/>
            <person name="Barry K."/>
            <person name="LaButti K."/>
            <person name="Morin E."/>
            <person name="Salamov A."/>
            <person name="Lipzen A."/>
            <person name="Mereny Z."/>
            <person name="Hegedus B."/>
            <person name="Baldrian P."/>
            <person name="Stursova M."/>
            <person name="Weitz H."/>
            <person name="Taylor A."/>
            <person name="Grigoriev I.V."/>
            <person name="Nagy L.G."/>
            <person name="Martin F."/>
            <person name="Kauserud H."/>
        </authorList>
    </citation>
    <scope>NUCLEOTIDE SEQUENCE</scope>
    <source>
        <strain evidence="1">CBHHK182m</strain>
    </source>
</reference>
<evidence type="ECO:0000313" key="2">
    <source>
        <dbReference type="Proteomes" id="UP001215598"/>
    </source>
</evidence>
<accession>A0AAD7K6S3</accession>
<sequence>MFQTVHLGSPKGPNREKPHIRFGKKVPTRCNAFLELCLENPALALYVRVLVVTESVWHPTTGSLWTGHSASLALLVYSLKNLKGFAFRTEGLTVGAPHYPSRIAAFSFILGKPDMDWIHLSYLHFGPGSNFFRTFSQAAPLRLLRISDLSIDWRHQVLEIAGFVPVKIDTLAVSFDIKRDMEKPFITIILQHRPPLFDTYHIRCLQLDVYHPAEDMDRVYARLSLLPSVEELDIRIVPGNKALHWRHRKWRRPIREHFDCSKSLHMSQLKEISFRMRDHHGVDRVAMVFARGPLAFIDAQEWGRVDAGFARAAVFPILEKVKISFGKNSFTGSELEWEDKFKAAMPKIADIVHVRST</sequence>
<keyword evidence="2" id="KW-1185">Reference proteome</keyword>
<dbReference type="EMBL" id="JARKIB010000005">
    <property type="protein sequence ID" value="KAJ7779588.1"/>
    <property type="molecule type" value="Genomic_DNA"/>
</dbReference>
<name>A0AAD7K6S3_9AGAR</name>
<gene>
    <name evidence="1" type="ORF">B0H16DRAFT_1448042</name>
</gene>
<proteinExistence type="predicted"/>
<dbReference type="Proteomes" id="UP001215598">
    <property type="component" value="Unassembled WGS sequence"/>
</dbReference>
<organism evidence="1 2">
    <name type="scientific">Mycena metata</name>
    <dbReference type="NCBI Taxonomy" id="1033252"/>
    <lineage>
        <taxon>Eukaryota</taxon>
        <taxon>Fungi</taxon>
        <taxon>Dikarya</taxon>
        <taxon>Basidiomycota</taxon>
        <taxon>Agaricomycotina</taxon>
        <taxon>Agaricomycetes</taxon>
        <taxon>Agaricomycetidae</taxon>
        <taxon>Agaricales</taxon>
        <taxon>Marasmiineae</taxon>
        <taxon>Mycenaceae</taxon>
        <taxon>Mycena</taxon>
    </lineage>
</organism>